<evidence type="ECO:0000313" key="2">
    <source>
        <dbReference type="EMBL" id="RNG13806.1"/>
    </source>
</evidence>
<dbReference type="AlphaFoldDB" id="A0A3M8V8C1"/>
<keyword evidence="2" id="KW-0223">Dioxygenase</keyword>
<organism evidence="2 3">
    <name type="scientific">Streptomyces botrytidirepellens</name>
    <dbReference type="NCBI Taxonomy" id="2486417"/>
    <lineage>
        <taxon>Bacteria</taxon>
        <taxon>Bacillati</taxon>
        <taxon>Actinomycetota</taxon>
        <taxon>Actinomycetes</taxon>
        <taxon>Kitasatosporales</taxon>
        <taxon>Streptomycetaceae</taxon>
        <taxon>Streptomyces</taxon>
    </lineage>
</organism>
<dbReference type="Pfam" id="PF00903">
    <property type="entry name" value="Glyoxalase"/>
    <property type="match status" value="1"/>
</dbReference>
<name>A0A3M8V8C1_9ACTN</name>
<proteinExistence type="predicted"/>
<keyword evidence="2" id="KW-0560">Oxidoreductase</keyword>
<dbReference type="Gene3D" id="3.10.180.10">
    <property type="entry name" value="2,3-Dihydroxybiphenyl 1,2-Dioxygenase, domain 1"/>
    <property type="match status" value="1"/>
</dbReference>
<protein>
    <submittedName>
        <fullName evidence="2">Glyoxalase/bleomycin resistance/dioxygenase family protein</fullName>
    </submittedName>
</protein>
<dbReference type="Proteomes" id="UP000275401">
    <property type="component" value="Unassembled WGS sequence"/>
</dbReference>
<dbReference type="GO" id="GO:0051213">
    <property type="term" value="F:dioxygenase activity"/>
    <property type="evidence" value="ECO:0007669"/>
    <property type="project" value="UniProtKB-KW"/>
</dbReference>
<keyword evidence="3" id="KW-1185">Reference proteome</keyword>
<dbReference type="EMBL" id="RIBZ01000473">
    <property type="protein sequence ID" value="RNG13806.1"/>
    <property type="molecule type" value="Genomic_DNA"/>
</dbReference>
<evidence type="ECO:0000259" key="1">
    <source>
        <dbReference type="Pfam" id="PF00903"/>
    </source>
</evidence>
<sequence length="123" mass="13281">MSPTATATARIALVVLYTDHLEESREFYTALGLPFVREQHGSGPVHYSTTLADGMVIELYPATAKRPASSARLGFTIDGQTLTPPLTSGRHVVKDPDGRMVELYAACSTKCSSTSPTIRQPRS</sequence>
<evidence type="ECO:0000313" key="3">
    <source>
        <dbReference type="Proteomes" id="UP000275401"/>
    </source>
</evidence>
<gene>
    <name evidence="2" type="ORF">EEJ42_31700</name>
</gene>
<reference evidence="2 3" key="1">
    <citation type="submission" date="2018-11" db="EMBL/GenBank/DDBJ databases">
        <title>The Potential of Streptomyces as Biocontrol Agents against the Tomato grey mould, Botrytis cinerea (Gray mold) Frontiers in Microbiology.</title>
        <authorList>
            <person name="Li D."/>
        </authorList>
    </citation>
    <scope>NUCLEOTIDE SEQUENCE [LARGE SCALE GENOMIC DNA]</scope>
    <source>
        <strain evidence="2 3">NEAU-LD23</strain>
    </source>
</reference>
<accession>A0A3M8V8C1</accession>
<feature type="domain" description="Glyoxalase/fosfomycin resistance/dioxygenase" evidence="1">
    <location>
        <begin position="10"/>
        <end position="68"/>
    </location>
</feature>
<dbReference type="SUPFAM" id="SSF54593">
    <property type="entry name" value="Glyoxalase/Bleomycin resistance protein/Dihydroxybiphenyl dioxygenase"/>
    <property type="match status" value="1"/>
</dbReference>
<dbReference type="InterPro" id="IPR004360">
    <property type="entry name" value="Glyas_Fos-R_dOase_dom"/>
</dbReference>
<comment type="caution">
    <text evidence="2">The sequence shown here is derived from an EMBL/GenBank/DDBJ whole genome shotgun (WGS) entry which is preliminary data.</text>
</comment>
<dbReference type="InterPro" id="IPR029068">
    <property type="entry name" value="Glyas_Bleomycin-R_OHBP_Dase"/>
</dbReference>